<dbReference type="GO" id="GO:1990904">
    <property type="term" value="C:ribonucleoprotein complex"/>
    <property type="evidence" value="ECO:0007669"/>
    <property type="project" value="UniProtKB-KW"/>
</dbReference>
<accession>A0A1F7X0N7</accession>
<dbReference type="Proteomes" id="UP000176939">
    <property type="component" value="Unassembled WGS sequence"/>
</dbReference>
<evidence type="ECO:0000256" key="2">
    <source>
        <dbReference type="ARBA" id="ARBA00022980"/>
    </source>
</evidence>
<dbReference type="InterPro" id="IPR050096">
    <property type="entry name" value="Bacterial_rp_bL28"/>
</dbReference>
<dbReference type="InterPro" id="IPR034704">
    <property type="entry name" value="Ribosomal_bL28/bL31-like_sf"/>
</dbReference>
<evidence type="ECO:0000256" key="1">
    <source>
        <dbReference type="ARBA" id="ARBA00008760"/>
    </source>
</evidence>
<keyword evidence="3 5" id="KW-0687">Ribonucleoprotein</keyword>
<name>A0A1F7X0N7_9BACT</name>
<dbReference type="InterPro" id="IPR026569">
    <property type="entry name" value="Ribosomal_bL28"/>
</dbReference>
<evidence type="ECO:0000313" key="6">
    <source>
        <dbReference type="EMBL" id="OGM08642.1"/>
    </source>
</evidence>
<dbReference type="PANTHER" id="PTHR39080">
    <property type="entry name" value="50S RIBOSOMAL PROTEIN L28"/>
    <property type="match status" value="1"/>
</dbReference>
<reference evidence="6 7" key="1">
    <citation type="journal article" date="2016" name="Nat. Commun.">
        <title>Thousands of microbial genomes shed light on interconnected biogeochemical processes in an aquifer system.</title>
        <authorList>
            <person name="Anantharaman K."/>
            <person name="Brown C.T."/>
            <person name="Hug L.A."/>
            <person name="Sharon I."/>
            <person name="Castelle C.J."/>
            <person name="Probst A.J."/>
            <person name="Thomas B.C."/>
            <person name="Singh A."/>
            <person name="Wilkins M.J."/>
            <person name="Karaoz U."/>
            <person name="Brodie E.L."/>
            <person name="Williams K.H."/>
            <person name="Hubbard S.S."/>
            <person name="Banfield J.F."/>
        </authorList>
    </citation>
    <scope>NUCLEOTIDE SEQUENCE [LARGE SCALE GENOMIC DNA]</scope>
</reference>
<keyword evidence="2 5" id="KW-0689">Ribosomal protein</keyword>
<organism evidence="6 7">
    <name type="scientific">Candidatus Woesebacteria bacterium RBG_13_36_22</name>
    <dbReference type="NCBI Taxonomy" id="1802478"/>
    <lineage>
        <taxon>Bacteria</taxon>
        <taxon>Candidatus Woeseibacteriota</taxon>
    </lineage>
</organism>
<evidence type="ECO:0000313" key="7">
    <source>
        <dbReference type="Proteomes" id="UP000176939"/>
    </source>
</evidence>
<evidence type="ECO:0000256" key="3">
    <source>
        <dbReference type="ARBA" id="ARBA00023274"/>
    </source>
</evidence>
<comment type="similarity">
    <text evidence="1 5">Belongs to the bacterial ribosomal protein bL28 family.</text>
</comment>
<dbReference type="SUPFAM" id="SSF143800">
    <property type="entry name" value="L28p-like"/>
    <property type="match status" value="1"/>
</dbReference>
<dbReference type="NCBIfam" id="TIGR00009">
    <property type="entry name" value="L28"/>
    <property type="match status" value="1"/>
</dbReference>
<dbReference type="EMBL" id="MGFQ01000038">
    <property type="protein sequence ID" value="OGM08642.1"/>
    <property type="molecule type" value="Genomic_DNA"/>
</dbReference>
<dbReference type="AlphaFoldDB" id="A0A1F7X0N7"/>
<dbReference type="HAMAP" id="MF_00373">
    <property type="entry name" value="Ribosomal_bL28"/>
    <property type="match status" value="1"/>
</dbReference>
<evidence type="ECO:0000256" key="4">
    <source>
        <dbReference type="ARBA" id="ARBA00035174"/>
    </source>
</evidence>
<proteinExistence type="inferred from homology"/>
<dbReference type="GO" id="GO:0006412">
    <property type="term" value="P:translation"/>
    <property type="evidence" value="ECO:0007669"/>
    <property type="project" value="UniProtKB-UniRule"/>
</dbReference>
<sequence>MSYICQICGKKTVAGVSQRHRRGVAGKRWIKRAQATKRLFKPNLQKMTLMVDGEKKQMRICTKCIKRIKKYHFIGKYKSAAVI</sequence>
<dbReference type="Gene3D" id="2.30.170.40">
    <property type="entry name" value="Ribosomal protein L28/L24"/>
    <property type="match status" value="1"/>
</dbReference>
<dbReference type="InterPro" id="IPR037147">
    <property type="entry name" value="Ribosomal_bL28_sf"/>
</dbReference>
<dbReference type="InterPro" id="IPR001383">
    <property type="entry name" value="Ribosomal_bL28_bact-type"/>
</dbReference>
<comment type="caution">
    <text evidence="6">The sequence shown here is derived from an EMBL/GenBank/DDBJ whole genome shotgun (WGS) entry which is preliminary data.</text>
</comment>
<dbReference type="Pfam" id="PF00830">
    <property type="entry name" value="Ribosomal_L28"/>
    <property type="match status" value="1"/>
</dbReference>
<evidence type="ECO:0000256" key="5">
    <source>
        <dbReference type="HAMAP-Rule" id="MF_00373"/>
    </source>
</evidence>
<dbReference type="GO" id="GO:0003735">
    <property type="term" value="F:structural constituent of ribosome"/>
    <property type="evidence" value="ECO:0007669"/>
    <property type="project" value="InterPro"/>
</dbReference>
<dbReference type="GO" id="GO:0005840">
    <property type="term" value="C:ribosome"/>
    <property type="evidence" value="ECO:0007669"/>
    <property type="project" value="UniProtKB-KW"/>
</dbReference>
<protein>
    <recommendedName>
        <fullName evidence="4 5">Large ribosomal subunit protein bL28</fullName>
    </recommendedName>
</protein>
<gene>
    <name evidence="5" type="primary">rpmB</name>
    <name evidence="6" type="ORF">A2Z67_00180</name>
</gene>
<dbReference type="PANTHER" id="PTHR39080:SF1">
    <property type="entry name" value="LARGE RIBOSOMAL SUBUNIT PROTEIN BL28A"/>
    <property type="match status" value="1"/>
</dbReference>